<gene>
    <name evidence="1" type="ORF">K7X08_017486</name>
</gene>
<evidence type="ECO:0000313" key="1">
    <source>
        <dbReference type="EMBL" id="KAJ8544903.1"/>
    </source>
</evidence>
<evidence type="ECO:0000313" key="2">
    <source>
        <dbReference type="Proteomes" id="UP001152561"/>
    </source>
</evidence>
<proteinExistence type="predicted"/>
<dbReference type="AlphaFoldDB" id="A0A9Q1R7Y3"/>
<dbReference type="EMBL" id="JAJAGQ010000013">
    <property type="protein sequence ID" value="KAJ8544903.1"/>
    <property type="molecule type" value="Genomic_DNA"/>
</dbReference>
<name>A0A9Q1R7Y3_9SOLA</name>
<dbReference type="OrthoDB" id="1747440at2759"/>
<reference evidence="2" key="1">
    <citation type="journal article" date="2023" name="Proc. Natl. Acad. Sci. U.S.A.">
        <title>Genomic and structural basis for evolution of tropane alkaloid biosynthesis.</title>
        <authorList>
            <person name="Wanga Y.-J."/>
            <person name="Taina T."/>
            <person name="Yua J.-Y."/>
            <person name="Lia J."/>
            <person name="Xua B."/>
            <person name="Chenc J."/>
            <person name="D'Auriad J.C."/>
            <person name="Huanga J.-P."/>
            <person name="Huanga S.-X."/>
        </authorList>
    </citation>
    <scope>NUCLEOTIDE SEQUENCE [LARGE SCALE GENOMIC DNA]</scope>
    <source>
        <strain evidence="2">cv. KIB-2019</strain>
    </source>
</reference>
<organism evidence="1 2">
    <name type="scientific">Anisodus acutangulus</name>
    <dbReference type="NCBI Taxonomy" id="402998"/>
    <lineage>
        <taxon>Eukaryota</taxon>
        <taxon>Viridiplantae</taxon>
        <taxon>Streptophyta</taxon>
        <taxon>Embryophyta</taxon>
        <taxon>Tracheophyta</taxon>
        <taxon>Spermatophyta</taxon>
        <taxon>Magnoliopsida</taxon>
        <taxon>eudicotyledons</taxon>
        <taxon>Gunneridae</taxon>
        <taxon>Pentapetalae</taxon>
        <taxon>asterids</taxon>
        <taxon>lamiids</taxon>
        <taxon>Solanales</taxon>
        <taxon>Solanaceae</taxon>
        <taxon>Solanoideae</taxon>
        <taxon>Hyoscyameae</taxon>
        <taxon>Anisodus</taxon>
    </lineage>
</organism>
<sequence length="73" mass="8049">MEEEDANRRHNKERSMESVIATTIVTLNLPSYGSGRNPWGNLKPEFLEKAGQQMQATAQGAADEVKNATGMNK</sequence>
<protein>
    <recommendedName>
        <fullName evidence="3">Diacylglycerol kinase accessory domain-containing protein</fullName>
    </recommendedName>
</protein>
<evidence type="ECO:0008006" key="3">
    <source>
        <dbReference type="Google" id="ProtNLM"/>
    </source>
</evidence>
<keyword evidence="2" id="KW-1185">Reference proteome</keyword>
<accession>A0A9Q1R7Y3</accession>
<dbReference type="Proteomes" id="UP001152561">
    <property type="component" value="Unassembled WGS sequence"/>
</dbReference>
<comment type="caution">
    <text evidence="1">The sequence shown here is derived from an EMBL/GenBank/DDBJ whole genome shotgun (WGS) entry which is preliminary data.</text>
</comment>